<keyword evidence="2 4" id="KW-0547">Nucleotide-binding</keyword>
<gene>
    <name evidence="4" type="primary">ftsZ</name>
    <name evidence="9" type="ORF">BWK62_05370</name>
</gene>
<dbReference type="InterPro" id="IPR008280">
    <property type="entry name" value="Tub_FtsZ_C"/>
</dbReference>
<keyword evidence="4 6" id="KW-0131">Cell cycle</keyword>
<feature type="binding site" evidence="4">
    <location>
        <begin position="29"/>
        <end position="33"/>
    </location>
    <ligand>
        <name>GTP</name>
        <dbReference type="ChEBI" id="CHEBI:37565"/>
    </ligand>
</feature>
<dbReference type="Pfam" id="PF12327">
    <property type="entry name" value="FtsZ_C"/>
    <property type="match status" value="1"/>
</dbReference>
<dbReference type="InterPro" id="IPR036525">
    <property type="entry name" value="Tubulin/FtsZ_GTPase_sf"/>
</dbReference>
<dbReference type="Gene3D" id="3.30.1330.20">
    <property type="entry name" value="Tubulin/FtsZ, C-terminal domain"/>
    <property type="match status" value="1"/>
</dbReference>
<keyword evidence="3 4" id="KW-0342">GTP-binding</keyword>
<dbReference type="GO" id="GO:0005737">
    <property type="term" value="C:cytoplasm"/>
    <property type="evidence" value="ECO:0007669"/>
    <property type="project" value="UniProtKB-SubCell"/>
</dbReference>
<dbReference type="GO" id="GO:0032153">
    <property type="term" value="C:cell division site"/>
    <property type="evidence" value="ECO:0007669"/>
    <property type="project" value="UniProtKB-UniRule"/>
</dbReference>
<dbReference type="HAMAP" id="MF_00909">
    <property type="entry name" value="FtsZ"/>
    <property type="match status" value="1"/>
</dbReference>
<name>A0A246GBT4_9FLAO</name>
<comment type="similarity">
    <text evidence="1 4 6">Belongs to the FtsZ family.</text>
</comment>
<dbReference type="InterPro" id="IPR003008">
    <property type="entry name" value="Tubulin_FtsZ_GTPase"/>
</dbReference>
<sequence>MESNSGFGSISFDLPKTQTNVIKVIGVGGGGSNAINHMYKQGIKGVDFIVCNTDSQALQNSNVPHRIQLGANLTEGLGAGANPEVGHQAALESIEDIEKMLDTNTKMVFITAGMGGGTGTGAAPVIAQLAKEKDILTVGIVTIPFQFEGKVRSEQALLGVEKLRKQVDSLIVINNNKLREVYGNLGFKAGFSKADEVLATASRGIAEVITHHYTQNIDLKDAKTVLSNSGTAIMGSATAEGEHRAKEAIVAALDSPLLNDNKITGAKNVLLLIVSGANEITIDEIGEINDYIQEEAGYNANIIMGVGEDEELGDKISVTVIATGFCIEQQAGFVNTEPKRIIHALEDEQKLVQNLTQKFEAQGFDFNTVITPSEPVVPVVPTIVPPVDTRVVYTLEDETPNNLTSSIPAQNDFQQPVVQQPVAIQKQPVTAQQPVVIQPVVSNLDLVPTSEFIKNLDVTFEIVSPKQVVANEFFITTPEAKAMEVIAPEVVSVQDPVAFTFDLPVARKETMTTTTSATEKTVFDLTDEIKDIKVNQAVQFVPMTEVSQDGIIRHSLEEYMENENPFFQTKKVEPVVENIPEELNITMKQTEEPVVEQNFSLASNEISPVEMSIEESLRLRAEERRRKMKEFNYKFHNNASRVDEYEKVPAYKRMGLDVTNNPIQNNQSRMSLGLDSNDEIQLRSNNSFLHDNVD</sequence>
<dbReference type="GO" id="GO:0000917">
    <property type="term" value="P:division septum assembly"/>
    <property type="evidence" value="ECO:0007669"/>
    <property type="project" value="UniProtKB-KW"/>
</dbReference>
<dbReference type="SUPFAM" id="SSF52490">
    <property type="entry name" value="Tubulin nucleotide-binding domain-like"/>
    <property type="match status" value="1"/>
</dbReference>
<dbReference type="InterPro" id="IPR024757">
    <property type="entry name" value="FtsZ_C"/>
</dbReference>
<dbReference type="Proteomes" id="UP000198034">
    <property type="component" value="Unassembled WGS sequence"/>
</dbReference>
<dbReference type="SUPFAM" id="SSF55307">
    <property type="entry name" value="Tubulin C-terminal domain-like"/>
    <property type="match status" value="1"/>
</dbReference>
<protein>
    <recommendedName>
        <fullName evidence="4 5">Cell division protein FtsZ</fullName>
    </recommendedName>
</protein>
<organism evidence="9 10">
    <name type="scientific">Flavobacterium columnare</name>
    <dbReference type="NCBI Taxonomy" id="996"/>
    <lineage>
        <taxon>Bacteria</taxon>
        <taxon>Pseudomonadati</taxon>
        <taxon>Bacteroidota</taxon>
        <taxon>Flavobacteriia</taxon>
        <taxon>Flavobacteriales</taxon>
        <taxon>Flavobacteriaceae</taxon>
        <taxon>Flavobacterium</taxon>
    </lineage>
</organism>
<dbReference type="GO" id="GO:0051258">
    <property type="term" value="P:protein polymerization"/>
    <property type="evidence" value="ECO:0007669"/>
    <property type="project" value="UniProtKB-UniRule"/>
</dbReference>
<evidence type="ECO:0000313" key="10">
    <source>
        <dbReference type="Proteomes" id="UP000198034"/>
    </source>
</evidence>
<dbReference type="InterPro" id="IPR000158">
    <property type="entry name" value="Cell_div_FtsZ"/>
</dbReference>
<dbReference type="AlphaFoldDB" id="A0A246GBT4"/>
<dbReference type="SMART" id="SM00865">
    <property type="entry name" value="Tubulin_C"/>
    <property type="match status" value="1"/>
</dbReference>
<keyword evidence="4" id="KW-0963">Cytoplasm</keyword>
<reference evidence="9 10" key="1">
    <citation type="journal article" date="2017" name="Infect. Genet. Evol.">
        <title>Comparative genome analysis of fish pathogen Flavobacterium columnare reveals extensive sequence diversity within the species.</title>
        <authorList>
            <person name="Kayansamruaj P."/>
            <person name="Dong H.T."/>
            <person name="Hirono I."/>
            <person name="Kondo H."/>
            <person name="Senapin S."/>
            <person name="Rodkhum C."/>
        </authorList>
    </citation>
    <scope>NUCLEOTIDE SEQUENCE [LARGE SCALE GENOMIC DNA]</scope>
    <source>
        <strain evidence="9 10">1214</strain>
    </source>
</reference>
<evidence type="ECO:0000256" key="4">
    <source>
        <dbReference type="HAMAP-Rule" id="MF_00909"/>
    </source>
</evidence>
<evidence type="ECO:0000259" key="8">
    <source>
        <dbReference type="SMART" id="SM00865"/>
    </source>
</evidence>
<dbReference type="SMART" id="SM00864">
    <property type="entry name" value="Tubulin"/>
    <property type="match status" value="1"/>
</dbReference>
<comment type="caution">
    <text evidence="9">The sequence shown here is derived from an EMBL/GenBank/DDBJ whole genome shotgun (WGS) entry which is preliminary data.</text>
</comment>
<evidence type="ECO:0000256" key="6">
    <source>
        <dbReference type="RuleBase" id="RU000631"/>
    </source>
</evidence>
<feature type="binding site" evidence="4">
    <location>
        <position position="195"/>
    </location>
    <ligand>
        <name>GTP</name>
        <dbReference type="ChEBI" id="CHEBI:37565"/>
    </ligand>
</feature>
<feature type="domain" description="Tubulin/FtsZ 2-layer sandwich" evidence="8">
    <location>
        <begin position="216"/>
        <end position="334"/>
    </location>
</feature>
<evidence type="ECO:0000256" key="5">
    <source>
        <dbReference type="NCBIfam" id="TIGR00065"/>
    </source>
</evidence>
<feature type="domain" description="Tubulin/FtsZ GTPase" evidence="7">
    <location>
        <begin position="21"/>
        <end position="213"/>
    </location>
</feature>
<dbReference type="FunFam" id="3.40.50.1440:FF:000001">
    <property type="entry name" value="Cell division protein FtsZ"/>
    <property type="match status" value="1"/>
</dbReference>
<dbReference type="Gene3D" id="3.40.50.1440">
    <property type="entry name" value="Tubulin/FtsZ, GTPase domain"/>
    <property type="match status" value="1"/>
</dbReference>
<comment type="function">
    <text evidence="4 6">Essential cell division protein that forms a contractile ring structure (Z ring) at the future cell division site. The regulation of the ring assembly controls the timing and the location of cell division. One of the functions of the FtsZ ring is to recruit other cell division proteins to the septum to produce a new cell wall between the dividing cells. Binds GTP and shows GTPase activity.</text>
</comment>
<dbReference type="GO" id="GO:0003924">
    <property type="term" value="F:GTPase activity"/>
    <property type="evidence" value="ECO:0007669"/>
    <property type="project" value="UniProtKB-UniRule"/>
</dbReference>
<dbReference type="NCBIfam" id="TIGR00065">
    <property type="entry name" value="ftsZ"/>
    <property type="match status" value="1"/>
</dbReference>
<dbReference type="Pfam" id="PF00091">
    <property type="entry name" value="Tubulin"/>
    <property type="match status" value="1"/>
</dbReference>
<evidence type="ECO:0000256" key="2">
    <source>
        <dbReference type="ARBA" id="ARBA00022741"/>
    </source>
</evidence>
<dbReference type="InterPro" id="IPR037103">
    <property type="entry name" value="Tubulin/FtsZ-like_C"/>
</dbReference>
<comment type="subunit">
    <text evidence="4">Homodimer. Polymerizes to form a dynamic ring structure in a strictly GTP-dependent manner. Interacts directly with several other division proteins.</text>
</comment>
<evidence type="ECO:0000259" key="7">
    <source>
        <dbReference type="SMART" id="SM00864"/>
    </source>
</evidence>
<dbReference type="GO" id="GO:0043093">
    <property type="term" value="P:FtsZ-dependent cytokinesis"/>
    <property type="evidence" value="ECO:0007669"/>
    <property type="project" value="UniProtKB-UniRule"/>
</dbReference>
<dbReference type="PROSITE" id="PS01135">
    <property type="entry name" value="FTSZ_2"/>
    <property type="match status" value="1"/>
</dbReference>
<dbReference type="InterPro" id="IPR020805">
    <property type="entry name" value="Cell_div_FtsZ_CS"/>
</dbReference>
<feature type="binding site" evidence="4">
    <location>
        <position position="148"/>
    </location>
    <ligand>
        <name>GTP</name>
        <dbReference type="ChEBI" id="CHEBI:37565"/>
    </ligand>
</feature>
<dbReference type="PROSITE" id="PS01134">
    <property type="entry name" value="FTSZ_1"/>
    <property type="match status" value="1"/>
</dbReference>
<dbReference type="CDD" id="cd02201">
    <property type="entry name" value="FtsZ_type1"/>
    <property type="match status" value="1"/>
</dbReference>
<dbReference type="InterPro" id="IPR018316">
    <property type="entry name" value="Tubulin/FtsZ_2-layer-sand-dom"/>
</dbReference>
<proteinExistence type="inferred from homology"/>
<evidence type="ECO:0000256" key="1">
    <source>
        <dbReference type="ARBA" id="ARBA00009690"/>
    </source>
</evidence>
<evidence type="ECO:0000256" key="3">
    <source>
        <dbReference type="ARBA" id="ARBA00023134"/>
    </source>
</evidence>
<dbReference type="PRINTS" id="PR00423">
    <property type="entry name" value="CELLDVISFTSZ"/>
</dbReference>
<dbReference type="EMBL" id="MTCY01000011">
    <property type="protein sequence ID" value="OWP78237.1"/>
    <property type="molecule type" value="Genomic_DNA"/>
</dbReference>
<dbReference type="InterPro" id="IPR045061">
    <property type="entry name" value="FtsZ/CetZ"/>
</dbReference>
<dbReference type="PANTHER" id="PTHR30314:SF3">
    <property type="entry name" value="MITOCHONDRIAL DIVISION PROTEIN FSZA"/>
    <property type="match status" value="1"/>
</dbReference>
<comment type="subcellular location">
    <subcellularLocation>
        <location evidence="4">Cytoplasm</location>
    </subcellularLocation>
    <text evidence="4">Assembles at midcell at the inner surface of the cytoplasmic membrane.</text>
</comment>
<keyword evidence="4 6" id="KW-0132">Cell division</keyword>
<dbReference type="GO" id="GO:0005525">
    <property type="term" value="F:GTP binding"/>
    <property type="evidence" value="ECO:0007669"/>
    <property type="project" value="UniProtKB-UniRule"/>
</dbReference>
<keyword evidence="4 6" id="KW-0717">Septation</keyword>
<feature type="binding site" evidence="4">
    <location>
        <begin position="117"/>
        <end position="119"/>
    </location>
    <ligand>
        <name>GTP</name>
        <dbReference type="ChEBI" id="CHEBI:37565"/>
    </ligand>
</feature>
<feature type="binding site" evidence="4">
    <location>
        <position position="152"/>
    </location>
    <ligand>
        <name>GTP</name>
        <dbReference type="ChEBI" id="CHEBI:37565"/>
    </ligand>
</feature>
<dbReference type="PANTHER" id="PTHR30314">
    <property type="entry name" value="CELL DIVISION PROTEIN FTSZ-RELATED"/>
    <property type="match status" value="1"/>
</dbReference>
<evidence type="ECO:0000313" key="9">
    <source>
        <dbReference type="EMBL" id="OWP78237.1"/>
    </source>
</evidence>
<accession>A0A246GBT4</accession>